<dbReference type="GO" id="GO:1901137">
    <property type="term" value="P:carbohydrate derivative biosynthetic process"/>
    <property type="evidence" value="ECO:0007669"/>
    <property type="project" value="UniProtKB-ARBA"/>
</dbReference>
<dbReference type="PANTHER" id="PTHR45947:SF3">
    <property type="entry name" value="SULFOQUINOVOSYL TRANSFERASE SQD2"/>
    <property type="match status" value="1"/>
</dbReference>
<proteinExistence type="predicted"/>
<protein>
    <submittedName>
        <fullName evidence="4">Glycosyltransferase</fullName>
    </submittedName>
</protein>
<dbReference type="Pfam" id="PF13692">
    <property type="entry name" value="Glyco_trans_1_4"/>
    <property type="match status" value="1"/>
</dbReference>
<keyword evidence="1" id="KW-0328">Glycosyltransferase</keyword>
<comment type="caution">
    <text evidence="4">The sequence shown here is derived from an EMBL/GenBank/DDBJ whole genome shotgun (WGS) entry which is preliminary data.</text>
</comment>
<dbReference type="GO" id="GO:0016758">
    <property type="term" value="F:hexosyltransferase activity"/>
    <property type="evidence" value="ECO:0007669"/>
    <property type="project" value="TreeGrafter"/>
</dbReference>
<dbReference type="RefSeq" id="WP_156216159.1">
    <property type="nucleotide sequence ID" value="NZ_WOFH01000003.1"/>
</dbReference>
<keyword evidence="5" id="KW-1185">Reference proteome</keyword>
<feature type="domain" description="Glycosyltransferase subfamily 4-like N-terminal" evidence="3">
    <location>
        <begin position="12"/>
        <end position="156"/>
    </location>
</feature>
<dbReference type="PANTHER" id="PTHR45947">
    <property type="entry name" value="SULFOQUINOVOSYL TRANSFERASE SQD2"/>
    <property type="match status" value="1"/>
</dbReference>
<dbReference type="EMBL" id="WOFH01000003">
    <property type="protein sequence ID" value="MUN37168.1"/>
    <property type="molecule type" value="Genomic_DNA"/>
</dbReference>
<name>A0A7K1KY87_9ACTN</name>
<keyword evidence="2 4" id="KW-0808">Transferase</keyword>
<dbReference type="SUPFAM" id="SSF53756">
    <property type="entry name" value="UDP-Glycosyltransferase/glycogen phosphorylase"/>
    <property type="match status" value="1"/>
</dbReference>
<gene>
    <name evidence="4" type="ORF">GNZ18_11220</name>
</gene>
<dbReference type="Gene3D" id="3.40.50.2000">
    <property type="entry name" value="Glycogen Phosphorylase B"/>
    <property type="match status" value="2"/>
</dbReference>
<evidence type="ECO:0000313" key="4">
    <source>
        <dbReference type="EMBL" id="MUN37168.1"/>
    </source>
</evidence>
<dbReference type="InterPro" id="IPR028098">
    <property type="entry name" value="Glyco_trans_4-like_N"/>
</dbReference>
<evidence type="ECO:0000313" key="5">
    <source>
        <dbReference type="Proteomes" id="UP000432015"/>
    </source>
</evidence>
<accession>A0A7K1KY87</accession>
<dbReference type="AlphaFoldDB" id="A0A7K1KY87"/>
<dbReference type="Proteomes" id="UP000432015">
    <property type="component" value="Unassembled WGS sequence"/>
</dbReference>
<dbReference type="Pfam" id="PF13439">
    <property type="entry name" value="Glyco_transf_4"/>
    <property type="match status" value="1"/>
</dbReference>
<evidence type="ECO:0000256" key="2">
    <source>
        <dbReference type="ARBA" id="ARBA00022679"/>
    </source>
</evidence>
<organism evidence="4 5">
    <name type="scientific">Actinomadura litoris</name>
    <dbReference type="NCBI Taxonomy" id="2678616"/>
    <lineage>
        <taxon>Bacteria</taxon>
        <taxon>Bacillati</taxon>
        <taxon>Actinomycetota</taxon>
        <taxon>Actinomycetes</taxon>
        <taxon>Streptosporangiales</taxon>
        <taxon>Thermomonosporaceae</taxon>
        <taxon>Actinomadura</taxon>
    </lineage>
</organism>
<evidence type="ECO:0000256" key="1">
    <source>
        <dbReference type="ARBA" id="ARBA00022676"/>
    </source>
</evidence>
<reference evidence="4 5" key="1">
    <citation type="submission" date="2019-11" db="EMBL/GenBank/DDBJ databases">
        <authorList>
            <person name="Cao P."/>
        </authorList>
    </citation>
    <scope>NUCLEOTIDE SEQUENCE [LARGE SCALE GENOMIC DNA]</scope>
    <source>
        <strain evidence="4 5">NEAU-AAG5</strain>
    </source>
</reference>
<sequence length="412" mass="44430">MRILVYPHDMAIGGSQINAIELAGAVRDLGHRVMVVSDPGPLVERVLAAGIEHVPLDPGRRRPWPSTVRMLGRLVEERGIDVVHGYEWPPGLEAFYTARRRPGVAAVCTVMSMAVAPFLPASLPLVVGTHQIRRDVLERRGRRPGAVHLIEPPVDVRANSPGHPTRAFRARFGLHEGPLDIVVVSRLAAELKLEGLLTAIDVVGGLATDPPLRLVVVGDGACRDQVEARAAQANARAGRRAVVLTGQLDDPRPAYAAASIALGMGGSALRSLAFARPLVVQGERGFFEPLTPETEPTFLEQGWYGVGGRGAARLEEILRDLARDEARREELGAYGRSLVTERFSLERAAQVQEEIYREALSAASGTARDAAVTAVRVAGYKLARKARKLRGPVARDDFNAVAGKPLPKEGPR</sequence>
<dbReference type="InterPro" id="IPR050194">
    <property type="entry name" value="Glycosyltransferase_grp1"/>
</dbReference>
<evidence type="ECO:0000259" key="3">
    <source>
        <dbReference type="Pfam" id="PF13439"/>
    </source>
</evidence>